<accession>A0AB34J7Y1</accession>
<dbReference type="SUPFAM" id="SSF51197">
    <property type="entry name" value="Clavaminate synthase-like"/>
    <property type="match status" value="1"/>
</dbReference>
<dbReference type="EMBL" id="JBGBPQ010000011">
    <property type="protein sequence ID" value="KAL1515813.1"/>
    <property type="molecule type" value="Genomic_DNA"/>
</dbReference>
<reference evidence="1 2" key="1">
    <citation type="journal article" date="2024" name="Science">
        <title>Giant polyketide synthase enzymes in the biosynthesis of giant marine polyether toxins.</title>
        <authorList>
            <person name="Fallon T.R."/>
            <person name="Shende V.V."/>
            <person name="Wierzbicki I.H."/>
            <person name="Pendleton A.L."/>
            <person name="Watervoot N.F."/>
            <person name="Auber R.P."/>
            <person name="Gonzalez D.J."/>
            <person name="Wisecaver J.H."/>
            <person name="Moore B.S."/>
        </authorList>
    </citation>
    <scope>NUCLEOTIDE SEQUENCE [LARGE SCALE GENOMIC DNA]</scope>
    <source>
        <strain evidence="1 2">12B1</strain>
    </source>
</reference>
<evidence type="ECO:0000313" key="2">
    <source>
        <dbReference type="Proteomes" id="UP001515480"/>
    </source>
</evidence>
<sequence>MAPPAAGGPPPLPSPSPALLSLPASIASLPGPLRLQLATELRHAERLRDALPPPRRRLAPPPLEARATLAYDEARFPLRATLARTLALDPPLHRLHLALPAFSASRDAHRRVMAAKAALLRPLAEEGAEGAFAAAYEALVLEVLAPHLRAALGAAEIHFAAAPTVRVQTPSAGRQLRAHCDGVYGVQEGALNFWLPLTPVRAECALHVESAPGARDYLPLLPEVGEVVRFNGRRCVHFTVPNTTNQTRVSIDFRCVIGEHFDPYNRLAREEYFSKARVTEDGSFVKVASGRISKLHGMPYS</sequence>
<organism evidence="1 2">
    <name type="scientific">Prymnesium parvum</name>
    <name type="common">Toxic golden alga</name>
    <dbReference type="NCBI Taxonomy" id="97485"/>
    <lineage>
        <taxon>Eukaryota</taxon>
        <taxon>Haptista</taxon>
        <taxon>Haptophyta</taxon>
        <taxon>Prymnesiophyceae</taxon>
        <taxon>Prymnesiales</taxon>
        <taxon>Prymnesiaceae</taxon>
        <taxon>Prymnesium</taxon>
    </lineage>
</organism>
<evidence type="ECO:0000313" key="1">
    <source>
        <dbReference type="EMBL" id="KAL1515813.1"/>
    </source>
</evidence>
<dbReference type="AlphaFoldDB" id="A0AB34J7Y1"/>
<dbReference type="Gene3D" id="2.60.120.620">
    <property type="entry name" value="q2cbj1_9rhob like domain"/>
    <property type="match status" value="1"/>
</dbReference>
<dbReference type="Proteomes" id="UP001515480">
    <property type="component" value="Unassembled WGS sequence"/>
</dbReference>
<name>A0AB34J7Y1_PRYPA</name>
<proteinExistence type="predicted"/>
<keyword evidence="2" id="KW-1185">Reference proteome</keyword>
<protein>
    <submittedName>
        <fullName evidence="1">Uncharacterized protein</fullName>
    </submittedName>
</protein>
<gene>
    <name evidence="1" type="ORF">AB1Y20_002429</name>
</gene>
<comment type="caution">
    <text evidence="1">The sequence shown here is derived from an EMBL/GenBank/DDBJ whole genome shotgun (WGS) entry which is preliminary data.</text>
</comment>